<dbReference type="STRING" id="1849968.A8C32_12850"/>
<name>A0A1E5TDX4_9FLAO</name>
<evidence type="ECO:0000313" key="2">
    <source>
        <dbReference type="Proteomes" id="UP000095713"/>
    </source>
</evidence>
<comment type="caution">
    <text evidence="1">The sequence shown here is derived from an EMBL/GenBank/DDBJ whole genome shotgun (WGS) entry which is preliminary data.</text>
</comment>
<reference evidence="1 2" key="1">
    <citation type="submission" date="2016-05" db="EMBL/GenBank/DDBJ databases">
        <title>Draft Genome Sequence of Algibacter sp. Strain SK-16 Isolated from the Surface Water of Aburatsubo Inlet.</title>
        <authorList>
            <person name="Wong S.-K."/>
            <person name="Yoshizawa S."/>
            <person name="Nakajima Y."/>
            <person name="Ogura Y."/>
            <person name="Tetsuya H."/>
            <person name="Hamasaki K."/>
        </authorList>
    </citation>
    <scope>NUCLEOTIDE SEQUENCE [LARGE SCALE GENOMIC DNA]</scope>
    <source>
        <strain evidence="1 2">SK-16</strain>
    </source>
</reference>
<dbReference type="Proteomes" id="UP000095713">
    <property type="component" value="Unassembled WGS sequence"/>
</dbReference>
<dbReference type="AlphaFoldDB" id="A0A1E5TDX4"/>
<evidence type="ECO:0000313" key="1">
    <source>
        <dbReference type="EMBL" id="OEK09586.1"/>
    </source>
</evidence>
<gene>
    <name evidence="1" type="ORF">A8C32_12850</name>
</gene>
<dbReference type="OrthoDB" id="1145241at2"/>
<protein>
    <submittedName>
        <fullName evidence="1">Uncharacterized protein</fullName>
    </submittedName>
</protein>
<organism evidence="1 2">
    <name type="scientific">Flavivirga aquatica</name>
    <dbReference type="NCBI Taxonomy" id="1849968"/>
    <lineage>
        <taxon>Bacteria</taxon>
        <taxon>Pseudomonadati</taxon>
        <taxon>Bacteroidota</taxon>
        <taxon>Flavobacteriia</taxon>
        <taxon>Flavobacteriales</taxon>
        <taxon>Flavobacteriaceae</taxon>
        <taxon>Flavivirga</taxon>
    </lineage>
</organism>
<sequence length="187" mass="21911">MKPLKLLIFSLTFVVCISAKQENNNQVIDLKSRLNNKVQRLSSLKSNYILKNIKLIKIKNSILIGQLENLSEFEFTPKEIKSLNIKKIKNSVYETRQCFVKGTKTIISKGDTYPRATIVEYIFNTEEDALKTFEQLNELRKDKSIWIHVSKSPNSMFLEDNRIYYILSGGWYMSGIYKEIERKMKLQ</sequence>
<keyword evidence="2" id="KW-1185">Reference proteome</keyword>
<proteinExistence type="predicted"/>
<dbReference type="RefSeq" id="WP_069829021.1">
    <property type="nucleotide sequence ID" value="NZ_MDJD01000007.1"/>
</dbReference>
<accession>A0A1E5TDX4</accession>
<dbReference type="EMBL" id="MDJD01000007">
    <property type="protein sequence ID" value="OEK09586.1"/>
    <property type="molecule type" value="Genomic_DNA"/>
</dbReference>